<evidence type="ECO:0000313" key="1">
    <source>
        <dbReference type="EMBL" id="GFN97246.1"/>
    </source>
</evidence>
<proteinExistence type="predicted"/>
<gene>
    <name evidence="1" type="ORF">PoB_002375200</name>
</gene>
<dbReference type="Proteomes" id="UP000735302">
    <property type="component" value="Unassembled WGS sequence"/>
</dbReference>
<organism evidence="1 2">
    <name type="scientific">Plakobranchus ocellatus</name>
    <dbReference type="NCBI Taxonomy" id="259542"/>
    <lineage>
        <taxon>Eukaryota</taxon>
        <taxon>Metazoa</taxon>
        <taxon>Spiralia</taxon>
        <taxon>Lophotrochozoa</taxon>
        <taxon>Mollusca</taxon>
        <taxon>Gastropoda</taxon>
        <taxon>Heterobranchia</taxon>
        <taxon>Euthyneura</taxon>
        <taxon>Panpulmonata</taxon>
        <taxon>Sacoglossa</taxon>
        <taxon>Placobranchoidea</taxon>
        <taxon>Plakobranchidae</taxon>
        <taxon>Plakobranchus</taxon>
    </lineage>
</organism>
<dbReference type="EMBL" id="BLXT01002742">
    <property type="protein sequence ID" value="GFN97246.1"/>
    <property type="molecule type" value="Genomic_DNA"/>
</dbReference>
<name>A0AAV3ZPX5_9GAST</name>
<reference evidence="1 2" key="1">
    <citation type="journal article" date="2021" name="Elife">
        <title>Chloroplast acquisition without the gene transfer in kleptoplastic sea slugs, Plakobranchus ocellatus.</title>
        <authorList>
            <person name="Maeda T."/>
            <person name="Takahashi S."/>
            <person name="Yoshida T."/>
            <person name="Shimamura S."/>
            <person name="Takaki Y."/>
            <person name="Nagai Y."/>
            <person name="Toyoda A."/>
            <person name="Suzuki Y."/>
            <person name="Arimoto A."/>
            <person name="Ishii H."/>
            <person name="Satoh N."/>
            <person name="Nishiyama T."/>
            <person name="Hasebe M."/>
            <person name="Maruyama T."/>
            <person name="Minagawa J."/>
            <person name="Obokata J."/>
            <person name="Shigenobu S."/>
        </authorList>
    </citation>
    <scope>NUCLEOTIDE SEQUENCE [LARGE SCALE GENOMIC DNA]</scope>
</reference>
<comment type="caution">
    <text evidence="1">The sequence shown here is derived from an EMBL/GenBank/DDBJ whole genome shotgun (WGS) entry which is preliminary data.</text>
</comment>
<protein>
    <submittedName>
        <fullName evidence="1">Pancreatic triacylglycerol lipase-like</fullName>
    </submittedName>
</protein>
<keyword evidence="2" id="KW-1185">Reference proteome</keyword>
<dbReference type="Gene3D" id="2.60.60.20">
    <property type="entry name" value="PLAT/LH2 domain"/>
    <property type="match status" value="1"/>
</dbReference>
<dbReference type="SUPFAM" id="SSF49723">
    <property type="entry name" value="Lipase/lipooxygenase domain (PLAT/LH2 domain)"/>
    <property type="match status" value="1"/>
</dbReference>
<accession>A0AAV3ZPX5</accession>
<sequence length="87" mass="9593">MLSPGKSYTYAVGVPSDVGPVQAVELSWHHKAPLSNPLKWNVLGLRRPEITVDEVDVFREEGQVDVHLCASSKSLETDHTLQINVPC</sequence>
<dbReference type="InterPro" id="IPR036392">
    <property type="entry name" value="PLAT/LH2_dom_sf"/>
</dbReference>
<evidence type="ECO:0000313" key="2">
    <source>
        <dbReference type="Proteomes" id="UP000735302"/>
    </source>
</evidence>
<dbReference type="AlphaFoldDB" id="A0AAV3ZPX5"/>